<proteinExistence type="predicted"/>
<accession>A0ABT0BQ26</accession>
<gene>
    <name evidence="1" type="ORF">MTR66_09930</name>
</gene>
<evidence type="ECO:0000313" key="2">
    <source>
        <dbReference type="Proteomes" id="UP001202281"/>
    </source>
</evidence>
<sequence>MNLGRINSDASIETANRVFRAFKGSWIEVEEAAERREDGVFVIRRPDLRSKRQD</sequence>
<reference evidence="1 2" key="1">
    <citation type="submission" date="2022-04" db="EMBL/GenBank/DDBJ databases">
        <title>Identification of a novel bacterium isolated from mangrove sediments.</title>
        <authorList>
            <person name="Pan X."/>
        </authorList>
    </citation>
    <scope>NUCLEOTIDE SEQUENCE [LARGE SCALE GENOMIC DNA]</scope>
    <source>
        <strain evidence="1 2">B2638</strain>
    </source>
</reference>
<dbReference type="RefSeq" id="WP_243920433.1">
    <property type="nucleotide sequence ID" value="NZ_JALHLG010000011.1"/>
</dbReference>
<comment type="caution">
    <text evidence="1">The sequence shown here is derived from an EMBL/GenBank/DDBJ whole genome shotgun (WGS) entry which is preliminary data.</text>
</comment>
<keyword evidence="2" id="KW-1185">Reference proteome</keyword>
<organism evidence="1 2">
    <name type="scientific">Novosphingobium beihaiensis</name>
    <dbReference type="NCBI Taxonomy" id="2930389"/>
    <lineage>
        <taxon>Bacteria</taxon>
        <taxon>Pseudomonadati</taxon>
        <taxon>Pseudomonadota</taxon>
        <taxon>Alphaproteobacteria</taxon>
        <taxon>Sphingomonadales</taxon>
        <taxon>Sphingomonadaceae</taxon>
        <taxon>Novosphingobium</taxon>
    </lineage>
</organism>
<dbReference type="Proteomes" id="UP001202281">
    <property type="component" value="Unassembled WGS sequence"/>
</dbReference>
<protein>
    <submittedName>
        <fullName evidence="1">Uncharacterized protein</fullName>
    </submittedName>
</protein>
<evidence type="ECO:0000313" key="1">
    <source>
        <dbReference type="EMBL" id="MCJ2187131.1"/>
    </source>
</evidence>
<dbReference type="EMBL" id="JALHLG010000011">
    <property type="protein sequence ID" value="MCJ2187131.1"/>
    <property type="molecule type" value="Genomic_DNA"/>
</dbReference>
<name>A0ABT0BQ26_9SPHN</name>